<dbReference type="STRING" id="716816.BST96_18550"/>
<dbReference type="KEGG" id="osg:BST96_18550"/>
<keyword evidence="1" id="KW-0472">Membrane</keyword>
<dbReference type="Pfam" id="PF11992">
    <property type="entry name" value="TgpA_N"/>
    <property type="match status" value="1"/>
</dbReference>
<feature type="transmembrane region" description="Helical" evidence="1">
    <location>
        <begin position="553"/>
        <end position="575"/>
    </location>
</feature>
<keyword evidence="1" id="KW-1133">Transmembrane helix</keyword>
<name>A0A1X9ND12_9GAMM</name>
<keyword evidence="1" id="KW-0812">Transmembrane</keyword>
<feature type="transmembrane region" description="Helical" evidence="1">
    <location>
        <begin position="82"/>
        <end position="98"/>
    </location>
</feature>
<evidence type="ECO:0000259" key="2">
    <source>
        <dbReference type="SMART" id="SM00460"/>
    </source>
</evidence>
<reference evidence="3 4" key="1">
    <citation type="submission" date="2016-11" db="EMBL/GenBank/DDBJ databases">
        <title>Trade-off between light-utilization and light-protection in marine flavobacteria.</title>
        <authorList>
            <person name="Kumagai Y."/>
        </authorList>
    </citation>
    <scope>NUCLEOTIDE SEQUENCE [LARGE SCALE GENOMIC DNA]</scope>
    <source>
        <strain evidence="3 4">NBRC 107125</strain>
    </source>
</reference>
<dbReference type="SUPFAM" id="SSF54001">
    <property type="entry name" value="Cysteine proteinases"/>
    <property type="match status" value="1"/>
</dbReference>
<dbReference type="InterPro" id="IPR052901">
    <property type="entry name" value="Bact_TGase-like"/>
</dbReference>
<feature type="transmembrane region" description="Helical" evidence="1">
    <location>
        <begin position="159"/>
        <end position="181"/>
    </location>
</feature>
<gene>
    <name evidence="3" type="ORF">BST96_18550</name>
</gene>
<protein>
    <recommendedName>
        <fullName evidence="2">Transglutaminase-like domain-containing protein</fullName>
    </recommendedName>
</protein>
<dbReference type="InterPro" id="IPR021878">
    <property type="entry name" value="TgpA_N"/>
</dbReference>
<dbReference type="PANTHER" id="PTHR42736:SF1">
    <property type="entry name" value="PROTEIN-GLUTAMINE GAMMA-GLUTAMYLTRANSFERASE"/>
    <property type="match status" value="1"/>
</dbReference>
<proteinExistence type="predicted"/>
<evidence type="ECO:0000313" key="3">
    <source>
        <dbReference type="EMBL" id="ARN75920.1"/>
    </source>
</evidence>
<dbReference type="InterPro" id="IPR002931">
    <property type="entry name" value="Transglutaminase-like"/>
</dbReference>
<dbReference type="OrthoDB" id="9804872at2"/>
<organism evidence="3 4">
    <name type="scientific">Oceanicoccus sagamiensis</name>
    <dbReference type="NCBI Taxonomy" id="716816"/>
    <lineage>
        <taxon>Bacteria</taxon>
        <taxon>Pseudomonadati</taxon>
        <taxon>Pseudomonadota</taxon>
        <taxon>Gammaproteobacteria</taxon>
        <taxon>Cellvibrionales</taxon>
        <taxon>Spongiibacteraceae</taxon>
        <taxon>Oceanicoccus</taxon>
    </lineage>
</organism>
<dbReference type="Pfam" id="PF13559">
    <property type="entry name" value="DUF4129"/>
    <property type="match status" value="1"/>
</dbReference>
<dbReference type="SMART" id="SM00460">
    <property type="entry name" value="TGc"/>
    <property type="match status" value="1"/>
</dbReference>
<dbReference type="PANTHER" id="PTHR42736">
    <property type="entry name" value="PROTEIN-GLUTAMINE GAMMA-GLUTAMYLTRANSFERASE"/>
    <property type="match status" value="1"/>
</dbReference>
<dbReference type="Pfam" id="PF01841">
    <property type="entry name" value="Transglut_core"/>
    <property type="match status" value="1"/>
</dbReference>
<dbReference type="Gene3D" id="3.10.620.30">
    <property type="match status" value="1"/>
</dbReference>
<evidence type="ECO:0000256" key="1">
    <source>
        <dbReference type="SAM" id="Phobius"/>
    </source>
</evidence>
<dbReference type="InterPro" id="IPR038765">
    <property type="entry name" value="Papain-like_cys_pep_sf"/>
</dbReference>
<feature type="transmembrane region" description="Helical" evidence="1">
    <location>
        <begin position="30"/>
        <end position="48"/>
    </location>
</feature>
<feature type="domain" description="Transglutaminase-like" evidence="2">
    <location>
        <begin position="404"/>
        <end position="475"/>
    </location>
</feature>
<keyword evidence="4" id="KW-1185">Reference proteome</keyword>
<accession>A0A1X9ND12</accession>
<feature type="transmembrane region" description="Helical" evidence="1">
    <location>
        <begin position="129"/>
        <end position="147"/>
    </location>
</feature>
<sequence length="671" mass="76950">MSISWQIPRNCLAWILVSQLVLLVPHAERLPWWVLAAYVVCTLWRIMVYQGRWSFPPKSVKVLLSLLCFVGIYRSYGTMIGLEPTVALLFSGFCLKLLEVVNKRDVYVIIFLAYFAALTQFLFSQDFLVSVLIFATLLLITTSLIALHQHSYARLNSISLRKAALIFMQAVPLMLVLFVVFPRFEPLWKVPLPSHQAKTGVSDSVSPGDISNLSQSGELAFRVVFEEAIPPRGQLYWRGLVLSEFDGRTWRQGESKKDFMTQPQTDDVLRQLKQPLRYSVIQEPSYQPWLFSLALAYSSNKNILAVNDYRLVYNDDIHTRIKYDISSDPKAKIQLDLDRRTRTFETQLPKGFNPQTQLYAQDLFRQSADVRDYIRRILRKFRQEEYIYTLKPPALGKHTVDEFLFDTRRGFCSHYASSFVVLMRAAGIPARMVAGYQGGEISPITGTVLVHQFDAHGWAEVWLEGEGWVRFDPTAAVSPDRIEYGLERAMQQEGSFLSDAPLSPLRYRDVAWLNKIRFQMDAFSFYWSSWVLQYKGQKQSQVLQKLLGEVSPWRVALLILGVGGIVLLFVAADLLKGRSRPKPAKEVQIYLNVCKRLERAGYKRLADEGAIDFAKRVAESDPSWKAHLLACTRAFVTLNYEPLPPDQRKAVLKQLRSESLRLSYLLTLRST</sequence>
<dbReference type="AlphaFoldDB" id="A0A1X9ND12"/>
<dbReference type="EMBL" id="CP019343">
    <property type="protein sequence ID" value="ARN75920.1"/>
    <property type="molecule type" value="Genomic_DNA"/>
</dbReference>
<dbReference type="InterPro" id="IPR025403">
    <property type="entry name" value="TgpA-like_C"/>
</dbReference>
<dbReference type="RefSeq" id="WP_085760117.1">
    <property type="nucleotide sequence ID" value="NZ_CP019343.1"/>
</dbReference>
<evidence type="ECO:0000313" key="4">
    <source>
        <dbReference type="Proteomes" id="UP000193450"/>
    </source>
</evidence>
<dbReference type="Proteomes" id="UP000193450">
    <property type="component" value="Chromosome"/>
</dbReference>
<feature type="transmembrane region" description="Helical" evidence="1">
    <location>
        <begin position="105"/>
        <end position="123"/>
    </location>
</feature>